<sequence>MSGALGIAPNLLRSTELQKKSTHRLSAHRVHGISVCRSVRAPRWSTAPKPLRTGLPSHVPRAVSLDDVRVISSTSLADSGVDLDIAPLLDLLQDQTKVAALAALLVYTIVLKPGVLNGYYDFFIANTASKAFGRRFKVSDFKVGKKLGKGNFGSVFQAVLIKGGSIDDMSEAQIKKNRVVVKMVNSDGGGVRSDFLKRGTMARGAAESGIAEGYCNAVLARYAPGVCAAYLGSFVADRDSGVFKTGKQFLVWKYESDSTLEDFLSNQIRREIGLEDIFLSERELRKEAEERVALMARKVMKSIFRSLRKIHESGIVHRDVKPSNLLVTAGGQIKILDFGAATDLQVGINFNPTAGMLDPEYAPPEELVAPETTPRAPPPPVAIALSPLFFLATCPDLFDTFSAGIVMLQLSVPQLRSYAAVRSLRQELKACGWDLQKWRDSSYPLARKCDFAVLDMRNGAGWDLVTKLVCLRTPVTNRGRYSASQALSHRFFSGLPF</sequence>
<dbReference type="InterPro" id="IPR011009">
    <property type="entry name" value="Kinase-like_dom_sf"/>
</dbReference>
<dbReference type="SMART" id="SM00220">
    <property type="entry name" value="S_TKc"/>
    <property type="match status" value="1"/>
</dbReference>
<protein>
    <recommendedName>
        <fullName evidence="1">Protein kinase domain-containing protein</fullName>
    </recommendedName>
</protein>
<dbReference type="PROSITE" id="PS00108">
    <property type="entry name" value="PROTEIN_KINASE_ST"/>
    <property type="match status" value="1"/>
</dbReference>
<dbReference type="EMBL" id="HBFA01002612">
    <property type="protein sequence ID" value="CAD8649897.1"/>
    <property type="molecule type" value="Transcribed_RNA"/>
</dbReference>
<dbReference type="Gene3D" id="1.10.510.10">
    <property type="entry name" value="Transferase(Phosphotransferase) domain 1"/>
    <property type="match status" value="1"/>
</dbReference>
<dbReference type="Pfam" id="PF00069">
    <property type="entry name" value="Pkinase"/>
    <property type="match status" value="1"/>
</dbReference>
<dbReference type="Gene3D" id="3.30.200.20">
    <property type="entry name" value="Phosphorylase Kinase, domain 1"/>
    <property type="match status" value="1"/>
</dbReference>
<dbReference type="PROSITE" id="PS50011">
    <property type="entry name" value="PROTEIN_KINASE_DOM"/>
    <property type="match status" value="1"/>
</dbReference>
<proteinExistence type="predicted"/>
<dbReference type="SUPFAM" id="SSF56112">
    <property type="entry name" value="Protein kinase-like (PK-like)"/>
    <property type="match status" value="1"/>
</dbReference>
<accession>A0A7S0MV49</accession>
<dbReference type="GO" id="GO:0005524">
    <property type="term" value="F:ATP binding"/>
    <property type="evidence" value="ECO:0007669"/>
    <property type="project" value="InterPro"/>
</dbReference>
<dbReference type="PANTHER" id="PTHR46699:SF1">
    <property type="entry name" value="SERINE_THREONINE-PROTEIN KINASE STN8, CHLOROPLASTIC"/>
    <property type="match status" value="1"/>
</dbReference>
<evidence type="ECO:0000259" key="1">
    <source>
        <dbReference type="PROSITE" id="PS50011"/>
    </source>
</evidence>
<reference evidence="2" key="1">
    <citation type="submission" date="2021-01" db="EMBL/GenBank/DDBJ databases">
        <authorList>
            <person name="Corre E."/>
            <person name="Pelletier E."/>
            <person name="Niang G."/>
            <person name="Scheremetjew M."/>
            <person name="Finn R."/>
            <person name="Kale V."/>
            <person name="Holt S."/>
            <person name="Cochrane G."/>
            <person name="Meng A."/>
            <person name="Brown T."/>
            <person name="Cohen L."/>
        </authorList>
    </citation>
    <scope>NUCLEOTIDE SEQUENCE</scope>
    <source>
        <strain evidence="2">CCMP722</strain>
    </source>
</reference>
<dbReference type="InterPro" id="IPR008271">
    <property type="entry name" value="Ser/Thr_kinase_AS"/>
</dbReference>
<dbReference type="InterPro" id="IPR000719">
    <property type="entry name" value="Prot_kinase_dom"/>
</dbReference>
<name>A0A7S0MV49_9CHLO</name>
<dbReference type="AlphaFoldDB" id="A0A7S0MV49"/>
<organism evidence="2">
    <name type="scientific">Pyramimonas obovata</name>
    <dbReference type="NCBI Taxonomy" id="1411642"/>
    <lineage>
        <taxon>Eukaryota</taxon>
        <taxon>Viridiplantae</taxon>
        <taxon>Chlorophyta</taxon>
        <taxon>Pyramimonadophyceae</taxon>
        <taxon>Pyramimonadales</taxon>
        <taxon>Pyramimonadaceae</taxon>
        <taxon>Pyramimonas</taxon>
        <taxon>Pyramimonas incertae sedis</taxon>
    </lineage>
</organism>
<dbReference type="GO" id="GO:0004672">
    <property type="term" value="F:protein kinase activity"/>
    <property type="evidence" value="ECO:0007669"/>
    <property type="project" value="InterPro"/>
</dbReference>
<feature type="domain" description="Protein kinase" evidence="1">
    <location>
        <begin position="141"/>
        <end position="492"/>
    </location>
</feature>
<gene>
    <name evidence="2" type="ORF">POBO1169_LOCUS1278</name>
</gene>
<dbReference type="PANTHER" id="PTHR46699">
    <property type="entry name" value="SERINE/THREONINE-PROTEIN KINASE STN8, CHLOROPLASTIC-RELATED"/>
    <property type="match status" value="1"/>
</dbReference>
<evidence type="ECO:0000313" key="2">
    <source>
        <dbReference type="EMBL" id="CAD8649897.1"/>
    </source>
</evidence>